<name>A0AAV9RZ01_9TELE</name>
<sequence>MTNTLHTPALSRGEGRKGGRDGERGEEVEEDMRRGGREEEEDDDDDERAIHSRFPLVHSLEEGRAEPSESVFAQERERRASCGKVQEEEEEVVVVVGVT</sequence>
<evidence type="ECO:0000313" key="3">
    <source>
        <dbReference type="Proteomes" id="UP001311232"/>
    </source>
</evidence>
<comment type="caution">
    <text evidence="2">The sequence shown here is derived from an EMBL/GenBank/DDBJ whole genome shotgun (WGS) entry which is preliminary data.</text>
</comment>
<dbReference type="AlphaFoldDB" id="A0AAV9RZ01"/>
<accession>A0AAV9RZ01</accession>
<proteinExistence type="predicted"/>
<reference evidence="2 3" key="1">
    <citation type="submission" date="2021-06" db="EMBL/GenBank/DDBJ databases">
        <authorList>
            <person name="Palmer J.M."/>
        </authorList>
    </citation>
    <scope>NUCLEOTIDE SEQUENCE [LARGE SCALE GENOMIC DNA]</scope>
    <source>
        <strain evidence="2 3">MEX-2019</strain>
        <tissue evidence="2">Muscle</tissue>
    </source>
</reference>
<evidence type="ECO:0000313" key="2">
    <source>
        <dbReference type="EMBL" id="KAK5613937.1"/>
    </source>
</evidence>
<feature type="compositionally biased region" description="Acidic residues" evidence="1">
    <location>
        <begin position="38"/>
        <end position="47"/>
    </location>
</feature>
<feature type="compositionally biased region" description="Basic and acidic residues" evidence="1">
    <location>
        <begin position="13"/>
        <end position="37"/>
    </location>
</feature>
<protein>
    <submittedName>
        <fullName evidence="2">Uncharacterized protein</fullName>
    </submittedName>
</protein>
<organism evidence="2 3">
    <name type="scientific">Crenichthys baileyi</name>
    <name type="common">White River springfish</name>
    <dbReference type="NCBI Taxonomy" id="28760"/>
    <lineage>
        <taxon>Eukaryota</taxon>
        <taxon>Metazoa</taxon>
        <taxon>Chordata</taxon>
        <taxon>Craniata</taxon>
        <taxon>Vertebrata</taxon>
        <taxon>Euteleostomi</taxon>
        <taxon>Actinopterygii</taxon>
        <taxon>Neopterygii</taxon>
        <taxon>Teleostei</taxon>
        <taxon>Neoteleostei</taxon>
        <taxon>Acanthomorphata</taxon>
        <taxon>Ovalentaria</taxon>
        <taxon>Atherinomorphae</taxon>
        <taxon>Cyprinodontiformes</taxon>
        <taxon>Goodeidae</taxon>
        <taxon>Crenichthys</taxon>
    </lineage>
</organism>
<keyword evidence="3" id="KW-1185">Reference proteome</keyword>
<feature type="region of interest" description="Disordered" evidence="1">
    <location>
        <begin position="1"/>
        <end position="84"/>
    </location>
</feature>
<gene>
    <name evidence="2" type="ORF">CRENBAI_014056</name>
</gene>
<dbReference type="Proteomes" id="UP001311232">
    <property type="component" value="Unassembled WGS sequence"/>
</dbReference>
<evidence type="ECO:0000256" key="1">
    <source>
        <dbReference type="SAM" id="MobiDB-lite"/>
    </source>
</evidence>
<dbReference type="EMBL" id="JAHHUM010001181">
    <property type="protein sequence ID" value="KAK5613937.1"/>
    <property type="molecule type" value="Genomic_DNA"/>
</dbReference>